<dbReference type="Proteomes" id="UP000078200">
    <property type="component" value="Unassembled WGS sequence"/>
</dbReference>
<dbReference type="Pfam" id="PF02146">
    <property type="entry name" value="SIR2"/>
    <property type="match status" value="1"/>
</dbReference>
<dbReference type="GO" id="GO:0046872">
    <property type="term" value="F:metal ion binding"/>
    <property type="evidence" value="ECO:0007669"/>
    <property type="project" value="UniProtKB-KW"/>
</dbReference>
<protein>
    <recommendedName>
        <fullName evidence="1">protein acetyllysine N-acetyltransferase</fullName>
        <ecNumber evidence="1">2.3.1.286</ecNumber>
    </recommendedName>
</protein>
<keyword evidence="10" id="KW-1185">Reference proteome</keyword>
<accession>A0A1A9VUJ7</accession>
<dbReference type="InterPro" id="IPR050134">
    <property type="entry name" value="NAD-dep_sirtuin_deacylases"/>
</dbReference>
<dbReference type="FunFam" id="3.40.50.1220:FF:000038">
    <property type="entry name" value="NAD-dependent protein deacetylase sirtuin-6 isoform X2"/>
    <property type="match status" value="1"/>
</dbReference>
<keyword evidence="2" id="KW-0808">Transferase</keyword>
<evidence type="ECO:0000313" key="9">
    <source>
        <dbReference type="EnsemblMetazoa" id="GAUT048116-PA"/>
    </source>
</evidence>
<dbReference type="GO" id="GO:0000122">
    <property type="term" value="P:negative regulation of transcription by RNA polymerase II"/>
    <property type="evidence" value="ECO:0007669"/>
    <property type="project" value="TreeGrafter"/>
</dbReference>
<reference evidence="9" key="1">
    <citation type="submission" date="2020-05" db="UniProtKB">
        <authorList>
            <consortium name="EnsemblMetazoa"/>
        </authorList>
    </citation>
    <scope>IDENTIFICATION</scope>
    <source>
        <strain evidence="9">TTRI</strain>
    </source>
</reference>
<name>A0A1A9VUJ7_GLOAU</name>
<dbReference type="PROSITE" id="PS50305">
    <property type="entry name" value="SIRTUIN"/>
    <property type="match status" value="1"/>
</dbReference>
<dbReference type="GO" id="GO:0005634">
    <property type="term" value="C:nucleus"/>
    <property type="evidence" value="ECO:0007669"/>
    <property type="project" value="TreeGrafter"/>
</dbReference>
<evidence type="ECO:0000256" key="3">
    <source>
        <dbReference type="ARBA" id="ARBA00022723"/>
    </source>
</evidence>
<dbReference type="GO" id="GO:0046969">
    <property type="term" value="F:histone H3K9 deacetylase activity, NAD-dependent"/>
    <property type="evidence" value="ECO:0007669"/>
    <property type="project" value="TreeGrafter"/>
</dbReference>
<evidence type="ECO:0000256" key="7">
    <source>
        <dbReference type="PROSITE-ProRule" id="PRU00236"/>
    </source>
</evidence>
<dbReference type="SUPFAM" id="SSF52467">
    <property type="entry name" value="DHS-like NAD/FAD-binding domain"/>
    <property type="match status" value="1"/>
</dbReference>
<dbReference type="EnsemblMetazoa" id="GAUT048116-RA">
    <property type="protein sequence ID" value="GAUT048116-PA"/>
    <property type="gene ID" value="GAUT048116"/>
</dbReference>
<dbReference type="PANTHER" id="PTHR11085:SF12">
    <property type="entry name" value="NAD-DEPENDENT PROTEIN DEACYLASE SIRTUIN-6"/>
    <property type="match status" value="1"/>
</dbReference>
<sequence length="360" mass="39714">MSCNYADGLSPYANKGVLGVAEQFDDESEINEKVNKLAEWLQDAKHVVVHTGAGISTSAGIPDFRGPNGVWTLERKGEKPNVNVSFNDAIPTTTHMALRGLISKGYIQYIVSQNIDGLHMKSGVTRSCISELHGNIFVEQCNKCRHQFVRPSTTGTVGQKPCGGACRRRCRGGLLFDNVLDWEHDLPERDLDMALMHSTLADLNITLGTTLQIIPSGNLPLKNKKHGGKLIICNLQPTKHDKKADLIIHAYVDDVMSKLCKRLGVEIDAYDALDDPTKQPNNHNPGWTIKPQQIKDIEKAYNAKLKIAAAQRKANKNAFTFFNAKETSPSRKKCKTELSHITLKSEIKTEKCSGGTITNA</sequence>
<evidence type="ECO:0000259" key="8">
    <source>
        <dbReference type="PROSITE" id="PS50305"/>
    </source>
</evidence>
<keyword evidence="3 7" id="KW-0479">Metal-binding</keyword>
<dbReference type="EC" id="2.3.1.286" evidence="1"/>
<keyword evidence="4 7" id="KW-0862">Zinc</keyword>
<feature type="binding site" evidence="7">
    <location>
        <position position="166"/>
    </location>
    <ligand>
        <name>Zn(2+)</name>
        <dbReference type="ChEBI" id="CHEBI:29105"/>
    </ligand>
</feature>
<dbReference type="InterPro" id="IPR003000">
    <property type="entry name" value="Sirtuin"/>
</dbReference>
<evidence type="ECO:0000256" key="6">
    <source>
        <dbReference type="ARBA" id="ARBA00038170"/>
    </source>
</evidence>
<evidence type="ECO:0000256" key="4">
    <source>
        <dbReference type="ARBA" id="ARBA00022833"/>
    </source>
</evidence>
<dbReference type="PANTHER" id="PTHR11085">
    <property type="entry name" value="NAD-DEPENDENT PROTEIN DEACYLASE SIRTUIN-5, MITOCHONDRIAL-RELATED"/>
    <property type="match status" value="1"/>
</dbReference>
<keyword evidence="5" id="KW-0520">NAD</keyword>
<dbReference type="STRING" id="7395.A0A1A9VUJ7"/>
<dbReference type="Gene3D" id="3.40.50.1220">
    <property type="entry name" value="TPP-binding domain"/>
    <property type="match status" value="1"/>
</dbReference>
<dbReference type="VEuPathDB" id="VectorBase:GAUT048116"/>
<feature type="binding site" evidence="7">
    <location>
        <position position="144"/>
    </location>
    <ligand>
        <name>Zn(2+)</name>
        <dbReference type="ChEBI" id="CHEBI:29105"/>
    </ligand>
</feature>
<dbReference type="AlphaFoldDB" id="A0A1A9VUJ7"/>
<dbReference type="InterPro" id="IPR026590">
    <property type="entry name" value="Ssirtuin_cat_dom"/>
</dbReference>
<evidence type="ECO:0000256" key="2">
    <source>
        <dbReference type="ARBA" id="ARBA00022679"/>
    </source>
</evidence>
<feature type="active site" description="Proton acceptor" evidence="7">
    <location>
        <position position="133"/>
    </location>
</feature>
<dbReference type="Gene3D" id="2.20.28.200">
    <property type="match status" value="1"/>
</dbReference>
<organism evidence="9 10">
    <name type="scientific">Glossina austeni</name>
    <name type="common">Savannah tsetse fly</name>
    <dbReference type="NCBI Taxonomy" id="7395"/>
    <lineage>
        <taxon>Eukaryota</taxon>
        <taxon>Metazoa</taxon>
        <taxon>Ecdysozoa</taxon>
        <taxon>Arthropoda</taxon>
        <taxon>Hexapoda</taxon>
        <taxon>Insecta</taxon>
        <taxon>Pterygota</taxon>
        <taxon>Neoptera</taxon>
        <taxon>Endopterygota</taxon>
        <taxon>Diptera</taxon>
        <taxon>Brachycera</taxon>
        <taxon>Muscomorpha</taxon>
        <taxon>Hippoboscoidea</taxon>
        <taxon>Glossinidae</taxon>
        <taxon>Glossina</taxon>
    </lineage>
</organism>
<evidence type="ECO:0000256" key="5">
    <source>
        <dbReference type="ARBA" id="ARBA00023027"/>
    </source>
</evidence>
<evidence type="ECO:0000313" key="10">
    <source>
        <dbReference type="Proteomes" id="UP000078200"/>
    </source>
</evidence>
<feature type="binding site" evidence="7">
    <location>
        <position position="170"/>
    </location>
    <ligand>
        <name>Zn(2+)</name>
        <dbReference type="ChEBI" id="CHEBI:29105"/>
    </ligand>
</feature>
<proteinExistence type="inferred from homology"/>
<dbReference type="GO" id="GO:0070403">
    <property type="term" value="F:NAD+ binding"/>
    <property type="evidence" value="ECO:0007669"/>
    <property type="project" value="InterPro"/>
</dbReference>
<dbReference type="InterPro" id="IPR029035">
    <property type="entry name" value="DHS-like_NAD/FAD-binding_dom"/>
</dbReference>
<comment type="similarity">
    <text evidence="6">Belongs to the sirtuin family. Class IV subfamily.</text>
</comment>
<dbReference type="GO" id="GO:0003714">
    <property type="term" value="F:transcription corepressor activity"/>
    <property type="evidence" value="ECO:0007669"/>
    <property type="project" value="TreeGrafter"/>
</dbReference>
<evidence type="ECO:0000256" key="1">
    <source>
        <dbReference type="ARBA" id="ARBA00012928"/>
    </source>
</evidence>
<feature type="domain" description="Deacetylase sirtuin-type" evidence="8">
    <location>
        <begin position="27"/>
        <end position="266"/>
    </location>
</feature>
<feature type="binding site" evidence="7">
    <location>
        <position position="141"/>
    </location>
    <ligand>
        <name>Zn(2+)</name>
        <dbReference type="ChEBI" id="CHEBI:29105"/>
    </ligand>
</feature>